<comment type="caution">
    <text evidence="2">The sequence shown here is derived from an EMBL/GenBank/DDBJ whole genome shotgun (WGS) entry which is preliminary data.</text>
</comment>
<reference evidence="2" key="1">
    <citation type="submission" date="2018-05" db="EMBL/GenBank/DDBJ databases">
        <title>Draft genome of Mucuna pruriens seed.</title>
        <authorList>
            <person name="Nnadi N.E."/>
            <person name="Vos R."/>
            <person name="Hasami M.H."/>
            <person name="Devisetty U.K."/>
            <person name="Aguiy J.C."/>
        </authorList>
    </citation>
    <scope>NUCLEOTIDE SEQUENCE [LARGE SCALE GENOMIC DNA]</scope>
    <source>
        <strain evidence="2">JCA_2017</strain>
    </source>
</reference>
<keyword evidence="3" id="KW-1185">Reference proteome</keyword>
<accession>A0A371HKQ3</accession>
<proteinExistence type="inferred from homology"/>
<dbReference type="Pfam" id="PF03676">
    <property type="entry name" value="PHAF1"/>
    <property type="match status" value="1"/>
</dbReference>
<evidence type="ECO:0000313" key="2">
    <source>
        <dbReference type="EMBL" id="RDY03314.1"/>
    </source>
</evidence>
<protein>
    <submittedName>
        <fullName evidence="2">UPF0183 protein</fullName>
    </submittedName>
</protein>
<name>A0A371HKQ3_MUCPR</name>
<organism evidence="2 3">
    <name type="scientific">Mucuna pruriens</name>
    <name type="common">Velvet bean</name>
    <name type="synonym">Dolichos pruriens</name>
    <dbReference type="NCBI Taxonomy" id="157652"/>
    <lineage>
        <taxon>Eukaryota</taxon>
        <taxon>Viridiplantae</taxon>
        <taxon>Streptophyta</taxon>
        <taxon>Embryophyta</taxon>
        <taxon>Tracheophyta</taxon>
        <taxon>Spermatophyta</taxon>
        <taxon>Magnoliopsida</taxon>
        <taxon>eudicotyledons</taxon>
        <taxon>Gunneridae</taxon>
        <taxon>Pentapetalae</taxon>
        <taxon>rosids</taxon>
        <taxon>fabids</taxon>
        <taxon>Fabales</taxon>
        <taxon>Fabaceae</taxon>
        <taxon>Papilionoideae</taxon>
        <taxon>50 kb inversion clade</taxon>
        <taxon>NPAAA clade</taxon>
        <taxon>indigoferoid/millettioid clade</taxon>
        <taxon>Phaseoleae</taxon>
        <taxon>Mucuna</taxon>
    </lineage>
</organism>
<comment type="similarity">
    <text evidence="1">Belongs to the PHAF1 family.</text>
</comment>
<evidence type="ECO:0000313" key="3">
    <source>
        <dbReference type="Proteomes" id="UP000257109"/>
    </source>
</evidence>
<dbReference type="EMBL" id="QJKJ01002332">
    <property type="protein sequence ID" value="RDY03314.1"/>
    <property type="molecule type" value="Genomic_DNA"/>
</dbReference>
<dbReference type="STRING" id="157652.A0A371HKQ3"/>
<dbReference type="PANTHER" id="PTHR13465:SF2">
    <property type="entry name" value="PHAGOSOME ASSEMBLY FACTOR 1"/>
    <property type="match status" value="1"/>
</dbReference>
<dbReference type="Proteomes" id="UP000257109">
    <property type="component" value="Unassembled WGS sequence"/>
</dbReference>
<dbReference type="AlphaFoldDB" id="A0A371HKQ3"/>
<feature type="non-terminal residue" evidence="2">
    <location>
        <position position="1"/>
    </location>
</feature>
<dbReference type="OrthoDB" id="10587874at2759"/>
<dbReference type="PANTHER" id="PTHR13465">
    <property type="entry name" value="UPF0183 PROTEIN"/>
    <property type="match status" value="1"/>
</dbReference>
<evidence type="ECO:0000256" key="1">
    <source>
        <dbReference type="ARBA" id="ARBA00024339"/>
    </source>
</evidence>
<sequence>MLHRRCESIAIGTITLDLHPDIEIKPFSLGMPICETFDYGFHLHFNPWCQRLRLIKIFDVKRLQMHYSTSLIGGQSTLTTFLCCICTI</sequence>
<gene>
    <name evidence="2" type="ORF">CR513_13121</name>
</gene>
<dbReference type="InterPro" id="IPR039156">
    <property type="entry name" value="PHAF1/BROMI"/>
</dbReference>
<dbReference type="InterPro" id="IPR005373">
    <property type="entry name" value="PHAF1"/>
</dbReference>